<keyword evidence="3" id="KW-1185">Reference proteome</keyword>
<name>A0A1M5QJD9_9FIRM</name>
<dbReference type="Gene3D" id="1.10.260.40">
    <property type="entry name" value="lambda repressor-like DNA-binding domains"/>
    <property type="match status" value="1"/>
</dbReference>
<dbReference type="SUPFAM" id="SSF47413">
    <property type="entry name" value="lambda repressor-like DNA-binding domains"/>
    <property type="match status" value="1"/>
</dbReference>
<dbReference type="OrthoDB" id="9781521at2"/>
<dbReference type="RefSeq" id="WP_052693032.1">
    <property type="nucleotide sequence ID" value="NZ_FQXJ01000003.1"/>
</dbReference>
<protein>
    <submittedName>
        <fullName evidence="2">DNA-binding transcriptional regulator, XRE-family HTH domain</fullName>
    </submittedName>
</protein>
<organism evidence="2 3">
    <name type="scientific">Desulfosporosinus lacus DSM 15449</name>
    <dbReference type="NCBI Taxonomy" id="1121420"/>
    <lineage>
        <taxon>Bacteria</taxon>
        <taxon>Bacillati</taxon>
        <taxon>Bacillota</taxon>
        <taxon>Clostridia</taxon>
        <taxon>Eubacteriales</taxon>
        <taxon>Desulfitobacteriaceae</taxon>
        <taxon>Desulfosporosinus</taxon>
    </lineage>
</organism>
<accession>A0A1M5QJD9</accession>
<dbReference type="PROSITE" id="PS50943">
    <property type="entry name" value="HTH_CROC1"/>
    <property type="match status" value="1"/>
</dbReference>
<dbReference type="Pfam" id="PF13443">
    <property type="entry name" value="HTH_26"/>
    <property type="match status" value="1"/>
</dbReference>
<dbReference type="InterPro" id="IPR001387">
    <property type="entry name" value="Cro/C1-type_HTH"/>
</dbReference>
<dbReference type="Proteomes" id="UP000183954">
    <property type="component" value="Unassembled WGS sequence"/>
</dbReference>
<sequence>MNKIREIADVKNMKISEIVRKTKLSKSFVYEIINENSYPTIPTGQKIARALGVTLNDVFPAERKVGGNTSA</sequence>
<gene>
    <name evidence="2" type="ORF">SAMN02746098_00273</name>
</gene>
<proteinExistence type="predicted"/>
<dbReference type="STRING" id="1121420.SAMN02746098_00273"/>
<dbReference type="SMART" id="SM00530">
    <property type="entry name" value="HTH_XRE"/>
    <property type="match status" value="1"/>
</dbReference>
<dbReference type="InterPro" id="IPR010982">
    <property type="entry name" value="Lambda_DNA-bd_dom_sf"/>
</dbReference>
<evidence type="ECO:0000313" key="3">
    <source>
        <dbReference type="Proteomes" id="UP000183954"/>
    </source>
</evidence>
<dbReference type="CDD" id="cd00093">
    <property type="entry name" value="HTH_XRE"/>
    <property type="match status" value="1"/>
</dbReference>
<dbReference type="EMBL" id="FQXJ01000003">
    <property type="protein sequence ID" value="SHH13910.1"/>
    <property type="molecule type" value="Genomic_DNA"/>
</dbReference>
<keyword evidence="2" id="KW-0238">DNA-binding</keyword>
<dbReference type="GO" id="GO:0003677">
    <property type="term" value="F:DNA binding"/>
    <property type="evidence" value="ECO:0007669"/>
    <property type="project" value="UniProtKB-KW"/>
</dbReference>
<reference evidence="3" key="1">
    <citation type="submission" date="2016-11" db="EMBL/GenBank/DDBJ databases">
        <authorList>
            <person name="Varghese N."/>
            <person name="Submissions S."/>
        </authorList>
    </citation>
    <scope>NUCLEOTIDE SEQUENCE [LARGE SCALE GENOMIC DNA]</scope>
    <source>
        <strain evidence="3">DSM 15449</strain>
    </source>
</reference>
<feature type="domain" description="HTH cro/C1-type" evidence="1">
    <location>
        <begin position="4"/>
        <end position="58"/>
    </location>
</feature>
<dbReference type="AlphaFoldDB" id="A0A1M5QJD9"/>
<evidence type="ECO:0000259" key="1">
    <source>
        <dbReference type="PROSITE" id="PS50943"/>
    </source>
</evidence>
<evidence type="ECO:0000313" key="2">
    <source>
        <dbReference type="EMBL" id="SHH13910.1"/>
    </source>
</evidence>